<keyword evidence="2" id="KW-0805">Transcription regulation</keyword>
<dbReference type="InterPro" id="IPR015943">
    <property type="entry name" value="WD40/YVTN_repeat-like_dom_sf"/>
</dbReference>
<name>A0A212JVS3_9BACT</name>
<keyword evidence="3" id="KW-0804">Transcription</keyword>
<protein>
    <recommendedName>
        <fullName evidence="6">HTH araC/xylS-type domain-containing protein</fullName>
    </recommendedName>
</protein>
<dbReference type="Gene3D" id="2.130.10.10">
    <property type="entry name" value="YVTN repeat-like/Quinoprotein amine dehydrogenase"/>
    <property type="match status" value="3"/>
</dbReference>
<proteinExistence type="predicted"/>
<dbReference type="Pfam" id="PF07494">
    <property type="entry name" value="Reg_prop"/>
    <property type="match status" value="2"/>
</dbReference>
<dbReference type="InterPro" id="IPR018060">
    <property type="entry name" value="HTH_AraC"/>
</dbReference>
<dbReference type="InterPro" id="IPR013783">
    <property type="entry name" value="Ig-like_fold"/>
</dbReference>
<dbReference type="Gene3D" id="2.60.40.10">
    <property type="entry name" value="Immunoglobulins"/>
    <property type="match status" value="1"/>
</dbReference>
<keyword evidence="4" id="KW-1133">Transmembrane helix</keyword>
<keyword evidence="4" id="KW-0472">Membrane</keyword>
<evidence type="ECO:0000256" key="4">
    <source>
        <dbReference type="SAM" id="Phobius"/>
    </source>
</evidence>
<feature type="domain" description="HTH araC/xylS-type" evidence="6">
    <location>
        <begin position="793"/>
        <end position="901"/>
    </location>
</feature>
<keyword evidence="5" id="KW-0732">Signal</keyword>
<feature type="chain" id="PRO_5013007589" description="HTH araC/xylS-type domain-containing protein" evidence="5">
    <location>
        <begin position="20"/>
        <end position="908"/>
    </location>
</feature>
<evidence type="ECO:0000256" key="1">
    <source>
        <dbReference type="ARBA" id="ARBA00022553"/>
    </source>
</evidence>
<dbReference type="EMBL" id="FLUM01000003">
    <property type="protein sequence ID" value="SBW03458.1"/>
    <property type="molecule type" value="Genomic_DNA"/>
</dbReference>
<keyword evidence="4" id="KW-0812">Transmembrane</keyword>
<dbReference type="PANTHER" id="PTHR43547:SF2">
    <property type="entry name" value="HYBRID SIGNAL TRANSDUCTION HISTIDINE KINASE C"/>
    <property type="match status" value="1"/>
</dbReference>
<dbReference type="AlphaFoldDB" id="A0A212JVS3"/>
<feature type="transmembrane region" description="Helical" evidence="4">
    <location>
        <begin position="737"/>
        <end position="757"/>
    </location>
</feature>
<evidence type="ECO:0000256" key="2">
    <source>
        <dbReference type="ARBA" id="ARBA00023015"/>
    </source>
</evidence>
<sequence length="908" mass="104179">MKNLFLIVFVFLSGLSLFAADGYSFRNLTVEQGLTSNTINCIHRDYKNFIWLGTANGLNRFDGTTILFFDEFKDKSIVSIIEPDTTSLYILSERELYKYDRRLRKNIRLSFTNDDNVSFKKLAFDKNKNVYILSDKGVYLLRENSLIASLLKNPSFEKKIITDIHVDDKNNCWLTCLGALIKYNPDSNQTLNFENPSDSKFSCLIGVNNKLYIGTQSSKVISFDTNSDTFTDVASVETSYIQTIAYHNDHLYIGTNGNGLKVLNLKDKNISTIAQNTSQKNTLSSNAIYSLLIEDNMFWVGTFSGGLNYVPSHENNFKTLDNRYFNSSFLNIRSFHIDNYGLGVYGARNGFIYNQNGEFQWFTIDNTPDLKSNIILSILPFNGDYLIGTYGGGLNFFETRTKSIKRFDNSPVFSEASFYSIIKGDDSTLWFGTLSGLIKYEFDNKKYTVYNTQNSDIISNDIYSLLKDSSGRIWIATRAGICYFQDGVFKQPASIDLSFIGIVRTLFQDSDDNIWLGCENQGAIKISRDLSSYKNYTIHDILPDNYVSSIIEGARGKIWMATPKGIVLYDNNSSGYRIYSLHDGISSYAFNDGAVQKTENNVLWWGNEKGLLSLDSINVKDDYKNNILITKVVIDGFPEDYEIRKLSEAPEYSRTIELPSSQKNLIFKFSDFKYDYPSSIVYEYKLENLKDSAWHKTIAGNEILIPDIPSGSYILKIRKAGDHSSEKMFVVYKDKSYLIYWVLFIIVIIAFLFIYTYKWFIRKLRNYKNAAKNRDDTTKAKYQNQKIEKDELENIKLLLIQYMEDEKPYLNPELKLDDIAQAINCPKTKISQVLNQYLDTNFSNFISKYRIEMFKEKAAEGLLHQYTLSALAKECGFSSRSSFFHTMKKLTGQTPSEFLKDTGINIKD</sequence>
<gene>
    <name evidence="7" type="ORF">KL86DYS1_30581</name>
</gene>
<feature type="signal peptide" evidence="5">
    <location>
        <begin position="1"/>
        <end position="19"/>
    </location>
</feature>
<dbReference type="PANTHER" id="PTHR43547">
    <property type="entry name" value="TWO-COMPONENT HISTIDINE KINASE"/>
    <property type="match status" value="1"/>
</dbReference>
<reference evidence="7" key="1">
    <citation type="submission" date="2016-04" db="EMBL/GenBank/DDBJ databases">
        <authorList>
            <person name="Evans L.H."/>
            <person name="Alamgir A."/>
            <person name="Owens N."/>
            <person name="Weber N.D."/>
            <person name="Virtaneva K."/>
            <person name="Barbian K."/>
            <person name="Babar A."/>
            <person name="Rosenke K."/>
        </authorList>
    </citation>
    <scope>NUCLEOTIDE SEQUENCE</scope>
    <source>
        <strain evidence="7">86-1</strain>
    </source>
</reference>
<dbReference type="SMART" id="SM00342">
    <property type="entry name" value="HTH_ARAC"/>
    <property type="match status" value="1"/>
</dbReference>
<evidence type="ECO:0000256" key="3">
    <source>
        <dbReference type="ARBA" id="ARBA00023163"/>
    </source>
</evidence>
<keyword evidence="1" id="KW-0597">Phosphoprotein</keyword>
<accession>A0A212JVS3</accession>
<dbReference type="RefSeq" id="WP_296942529.1">
    <property type="nucleotide sequence ID" value="NZ_LT599032.1"/>
</dbReference>
<dbReference type="SUPFAM" id="SSF63829">
    <property type="entry name" value="Calcium-dependent phosphotriesterase"/>
    <property type="match status" value="2"/>
</dbReference>
<dbReference type="Pfam" id="PF12833">
    <property type="entry name" value="HTH_18"/>
    <property type="match status" value="1"/>
</dbReference>
<dbReference type="GO" id="GO:0003700">
    <property type="term" value="F:DNA-binding transcription factor activity"/>
    <property type="evidence" value="ECO:0007669"/>
    <property type="project" value="InterPro"/>
</dbReference>
<dbReference type="GO" id="GO:0000155">
    <property type="term" value="F:phosphorelay sensor kinase activity"/>
    <property type="evidence" value="ECO:0007669"/>
    <property type="project" value="TreeGrafter"/>
</dbReference>
<dbReference type="PROSITE" id="PS01124">
    <property type="entry name" value="HTH_ARAC_FAMILY_2"/>
    <property type="match status" value="1"/>
</dbReference>
<dbReference type="SUPFAM" id="SSF46689">
    <property type="entry name" value="Homeodomain-like"/>
    <property type="match status" value="1"/>
</dbReference>
<organism evidence="7">
    <name type="scientific">uncultured Dysgonomonas sp</name>
    <dbReference type="NCBI Taxonomy" id="206096"/>
    <lineage>
        <taxon>Bacteria</taxon>
        <taxon>Pseudomonadati</taxon>
        <taxon>Bacteroidota</taxon>
        <taxon>Bacteroidia</taxon>
        <taxon>Bacteroidales</taxon>
        <taxon>Dysgonomonadaceae</taxon>
        <taxon>Dysgonomonas</taxon>
        <taxon>environmental samples</taxon>
    </lineage>
</organism>
<evidence type="ECO:0000313" key="7">
    <source>
        <dbReference type="EMBL" id="SBW03458.1"/>
    </source>
</evidence>
<evidence type="ECO:0000256" key="5">
    <source>
        <dbReference type="SAM" id="SignalP"/>
    </source>
</evidence>
<evidence type="ECO:0000259" key="6">
    <source>
        <dbReference type="PROSITE" id="PS01124"/>
    </source>
</evidence>
<dbReference type="GO" id="GO:0043565">
    <property type="term" value="F:sequence-specific DNA binding"/>
    <property type="evidence" value="ECO:0007669"/>
    <property type="project" value="InterPro"/>
</dbReference>
<dbReference type="InterPro" id="IPR009057">
    <property type="entry name" value="Homeodomain-like_sf"/>
</dbReference>
<dbReference type="Gene3D" id="1.10.10.60">
    <property type="entry name" value="Homeodomain-like"/>
    <property type="match status" value="2"/>
</dbReference>
<dbReference type="InterPro" id="IPR011110">
    <property type="entry name" value="Reg_prop"/>
</dbReference>